<organism evidence="3 4">
    <name type="scientific">Trifolium medium</name>
    <dbReference type="NCBI Taxonomy" id="97028"/>
    <lineage>
        <taxon>Eukaryota</taxon>
        <taxon>Viridiplantae</taxon>
        <taxon>Streptophyta</taxon>
        <taxon>Embryophyta</taxon>
        <taxon>Tracheophyta</taxon>
        <taxon>Spermatophyta</taxon>
        <taxon>Magnoliopsida</taxon>
        <taxon>eudicotyledons</taxon>
        <taxon>Gunneridae</taxon>
        <taxon>Pentapetalae</taxon>
        <taxon>rosids</taxon>
        <taxon>fabids</taxon>
        <taxon>Fabales</taxon>
        <taxon>Fabaceae</taxon>
        <taxon>Papilionoideae</taxon>
        <taxon>50 kb inversion clade</taxon>
        <taxon>NPAAA clade</taxon>
        <taxon>Hologalegina</taxon>
        <taxon>IRL clade</taxon>
        <taxon>Trifolieae</taxon>
        <taxon>Trifolium</taxon>
    </lineage>
</organism>
<proteinExistence type="predicted"/>
<feature type="non-terminal residue" evidence="3">
    <location>
        <position position="441"/>
    </location>
</feature>
<dbReference type="InterPro" id="IPR016024">
    <property type="entry name" value="ARM-type_fold"/>
</dbReference>
<keyword evidence="2" id="KW-1133">Transmembrane helix</keyword>
<dbReference type="EMBL" id="LXQA010000450">
    <property type="protein sequence ID" value="MCH79870.1"/>
    <property type="molecule type" value="Genomic_DNA"/>
</dbReference>
<keyword evidence="4" id="KW-1185">Reference proteome</keyword>
<accession>A0A392LY34</accession>
<dbReference type="SUPFAM" id="SSF48371">
    <property type="entry name" value="ARM repeat"/>
    <property type="match status" value="1"/>
</dbReference>
<reference evidence="3 4" key="1">
    <citation type="journal article" date="2018" name="Front. Plant Sci.">
        <title>Red Clover (Trifolium pratense) and Zigzag Clover (T. medium) - A Picture of Genomic Similarities and Differences.</title>
        <authorList>
            <person name="Dluhosova J."/>
            <person name="Istvanek J."/>
            <person name="Nedelnik J."/>
            <person name="Repkova J."/>
        </authorList>
    </citation>
    <scope>NUCLEOTIDE SEQUENCE [LARGE SCALE GENOMIC DNA]</scope>
    <source>
        <strain evidence="4">cv. 10/8</strain>
        <tissue evidence="3">Leaf</tissue>
    </source>
</reference>
<evidence type="ECO:0000313" key="4">
    <source>
        <dbReference type="Proteomes" id="UP000265520"/>
    </source>
</evidence>
<feature type="transmembrane region" description="Helical" evidence="2">
    <location>
        <begin position="225"/>
        <end position="250"/>
    </location>
</feature>
<keyword evidence="2" id="KW-0472">Membrane</keyword>
<feature type="compositionally biased region" description="Polar residues" evidence="1">
    <location>
        <begin position="1"/>
        <end position="14"/>
    </location>
</feature>
<evidence type="ECO:0000256" key="2">
    <source>
        <dbReference type="SAM" id="Phobius"/>
    </source>
</evidence>
<gene>
    <name evidence="3" type="ORF">A2U01_0000631</name>
</gene>
<protein>
    <submittedName>
        <fullName evidence="3">Meiotic recombination protein DMC1</fullName>
    </submittedName>
</protein>
<comment type="caution">
    <text evidence="3">The sequence shown here is derived from an EMBL/GenBank/DDBJ whole genome shotgun (WGS) entry which is preliminary data.</text>
</comment>
<name>A0A392LY34_9FABA</name>
<evidence type="ECO:0000256" key="1">
    <source>
        <dbReference type="SAM" id="MobiDB-lite"/>
    </source>
</evidence>
<evidence type="ECO:0000313" key="3">
    <source>
        <dbReference type="EMBL" id="MCH79870.1"/>
    </source>
</evidence>
<keyword evidence="2" id="KW-0812">Transmembrane</keyword>
<dbReference type="InterPro" id="IPR010995">
    <property type="entry name" value="DNA_repair_Rad51/TF_NusA_a-hlx"/>
</dbReference>
<feature type="transmembrane region" description="Helical" evidence="2">
    <location>
        <begin position="199"/>
        <end position="219"/>
    </location>
</feature>
<dbReference type="SUPFAM" id="SSF47794">
    <property type="entry name" value="Rad51 N-terminal domain-like"/>
    <property type="match status" value="1"/>
</dbReference>
<dbReference type="AlphaFoldDB" id="A0A392LY34"/>
<dbReference type="Proteomes" id="UP000265520">
    <property type="component" value="Unassembled WGS sequence"/>
</dbReference>
<dbReference type="Gene3D" id="1.10.150.20">
    <property type="entry name" value="5' to 3' exonuclease, C-terminal subdomain"/>
    <property type="match status" value="1"/>
</dbReference>
<feature type="region of interest" description="Disordered" evidence="1">
    <location>
        <begin position="1"/>
        <end position="30"/>
    </location>
</feature>
<dbReference type="GO" id="GO:0000166">
    <property type="term" value="F:nucleotide binding"/>
    <property type="evidence" value="ECO:0007669"/>
    <property type="project" value="InterPro"/>
</dbReference>
<sequence length="441" mass="49434">MSANQVNHNGTVNQDVEPVNNESQEQRNVEEFDGDESIVKLISQGIDAGDVKKLQDAGIVTCLDFILMKSKKSLAKIEGLSEEKVDKMLEAAGKLVDSIYVFLKEQDELKNQETVESERGALLGIIDLIQGNPEMMRPHTYAIVERLMNLINDQDEVVRNLSYEIFHFVISNDLKENSVALSCVFAAVPRQKGQFRFQFISKLSKAGVVFCFFGLLLSLLQRGFIVFSGGGAGLVCGVLLGVELVFFAVLDDQQMLIRISMPSILEALAHSEIKVRLTAFKILELLLNLNPLFLPSELDQIIENYGNLLLVDDLFNNKKTLSDTLIALVKCLSLLPWNKKGTDDCLVSYYGFSHTIESIKYLVSVLVYRFGQLLNESASNGWFTKDAFELMLSFLKCINLCVLSFKNSKCQDSLNGEANKKVWDANVDQLFHNFPLRSSDE</sequence>